<evidence type="ECO:0000256" key="8">
    <source>
        <dbReference type="ARBA" id="ARBA00023136"/>
    </source>
</evidence>
<feature type="domain" description="ABC transmembrane type-1" evidence="13">
    <location>
        <begin position="283"/>
        <end position="562"/>
    </location>
</feature>
<dbReference type="InterPro" id="IPR027417">
    <property type="entry name" value="P-loop_NTPase"/>
</dbReference>
<feature type="transmembrane region" description="Helical" evidence="11">
    <location>
        <begin position="419"/>
        <end position="440"/>
    </location>
</feature>
<dbReference type="GO" id="GO:0016887">
    <property type="term" value="F:ATP hydrolysis activity"/>
    <property type="evidence" value="ECO:0007669"/>
    <property type="project" value="InterPro"/>
</dbReference>
<feature type="transmembrane region" description="Helical" evidence="11">
    <location>
        <begin position="394"/>
        <end position="413"/>
    </location>
</feature>
<dbReference type="InterPro" id="IPR017871">
    <property type="entry name" value="ABC_transporter-like_CS"/>
</dbReference>
<keyword evidence="3 11" id="KW-0812">Transmembrane</keyword>
<dbReference type="InterPro" id="IPR011527">
    <property type="entry name" value="ABC1_TM_dom"/>
</dbReference>
<evidence type="ECO:0000256" key="10">
    <source>
        <dbReference type="SAM" id="MobiDB-lite"/>
    </source>
</evidence>
<keyword evidence="15" id="KW-1185">Reference proteome</keyword>
<feature type="transmembrane region" description="Helical" evidence="11">
    <location>
        <begin position="916"/>
        <end position="942"/>
    </location>
</feature>
<evidence type="ECO:0000256" key="6">
    <source>
        <dbReference type="ARBA" id="ARBA00022840"/>
    </source>
</evidence>
<feature type="domain" description="ABC transmembrane type-1" evidence="13">
    <location>
        <begin position="916"/>
        <end position="1155"/>
    </location>
</feature>
<sequence>MKQVQSDFKCPQTFLSTMSFTQWWCGSHWEWLLGTHHGGPSIGPCVETSVFLAPVWKLGIILFGVYAGRAMNRRPKESRAWLHVMAASLCLLSSISGVLFLVGHKPIYPCQVYAGTLWIVEGFHTAILLLIFPSTLRFFRHLFFLDVITRGVAVYSIVQRWKSHHTLDLNDINVLVDTGILLVKMLTSWLAQRRYNYDQLPHRAQCLETDASLFSQLFFLWIWPLLRQGYRNKSLEMADLPPMHPMDAGDALVERFRLHWRQYPNHSLIRHLHAVVWRPLYYSAALMAGMTVANLANPLLLHSLLECLSQPHVPLNHAVGLAALWILALTSTGIFLHQFWAVAVRCGMHTRSILQQFVFDKALRLSSSAGMNGRVNSLLSVDACRLCDDNVICFLHWDTWSAVATLVTCFYFLFDLLSYSSLVWLGVMALYAPCAAFFGAKIKKQSATHQGRRDDRSDIVTQLLRAALTMKALALDAWSEARVAQARGAELNALQWKALHQTFSTSVLAVALVVAPMLSFIVFIHVQHRELDAATAFSALAWFNTAATPLLRIPMVISTLVDSYVSLSRLEAFFRADERPGDNDKPQSRSQMHLAIELENVQCHWTDAQRPLFRNLTLSVPKGQFLACAGAVGSGKSSFLELCIRLPVVTQGSVRIHGTVAYCPQRPWIQNASIRDNILFGLPMDRTWYKLTIQMCCLQDDVAQWPAGDATLAGEQGCNLSGGQKQRVSLARAVYSRRDILLLDDVLASLDAHVGQQIFQNCLCSPALAYTTKILVVNQPAYLQHPSVDRVLYFEESPDGHYTINPIDPSRIQQPTTEDSSETSSGHGHTSSAATPSAATSTSVVEAQSGESASEFASHGALDSKLILLYLRSIGSGWVVVGYGLVLLVEHFLILASTYCLSRWTEDSQNTSVQTIYVVLGIAQATASLGQKVIFVLLSLTASVELHQALMRALVHASMHFFDSHSQGMLLNRCVKDVASLDETVPYVVSTFLYNTLEIVMSFVSVVATAPAVLLVVLFLIYPYIVVYNMYRWPARDLKRLQSASRSPILAYFNEIAQGTSTIAAFDAGSMITRASMDKIDLSVQSFWPALIANQWVTVWLEFLGLFIVIEAVFGCVYLRAANHMGAGIVGLILTYAAQLPTRLGWMFKMLAALEVEFVALERIDQITAIADFHADRTSTALTIAPPMFHGGVLRIQHMTMAYGPTSSPNIVLHDVHVDIPAGANVAVVGRTGAGKSSFVRALLGLYPIQGSVKLGGVDLSTLSKPVLRTQVLGFVPQDSILLGRTVLEALTCGDSSNADRIGVEKVLAQVGMTDAVLQLRQGVDTPLSEVTFSGGEMQLLCLARALLRPGHVLICDEATAYVDVKTDEAIHRLLVELPRTVITICHRVHHLMEYDLILVLDKGRLVECGSPVELQTQYPRGIFASLIATGS</sequence>
<name>A0A6G0W732_9STRA</name>
<dbReference type="Pfam" id="PF00664">
    <property type="entry name" value="ABC_membrane"/>
    <property type="match status" value="2"/>
</dbReference>
<evidence type="ECO:0008006" key="16">
    <source>
        <dbReference type="Google" id="ProtNLM"/>
    </source>
</evidence>
<accession>A0A6G0W732</accession>
<dbReference type="PANTHER" id="PTHR24223">
    <property type="entry name" value="ATP-BINDING CASSETTE SUB-FAMILY C"/>
    <property type="match status" value="1"/>
</dbReference>
<dbReference type="SUPFAM" id="SSF52540">
    <property type="entry name" value="P-loop containing nucleoside triphosphate hydrolases"/>
    <property type="match status" value="2"/>
</dbReference>
<dbReference type="PROSITE" id="PS50929">
    <property type="entry name" value="ABC_TM1F"/>
    <property type="match status" value="2"/>
</dbReference>
<evidence type="ECO:0000256" key="2">
    <source>
        <dbReference type="ARBA" id="ARBA00022448"/>
    </source>
</evidence>
<proteinExistence type="predicted"/>
<dbReference type="Pfam" id="PF00005">
    <property type="entry name" value="ABC_tran"/>
    <property type="match status" value="2"/>
</dbReference>
<feature type="transmembrane region" description="Helical" evidence="11">
    <location>
        <begin position="1097"/>
        <end position="1119"/>
    </location>
</feature>
<dbReference type="InterPro" id="IPR050173">
    <property type="entry name" value="ABC_transporter_C-like"/>
</dbReference>
<evidence type="ECO:0000256" key="1">
    <source>
        <dbReference type="ARBA" id="ARBA00004141"/>
    </source>
</evidence>
<reference evidence="14 15" key="1">
    <citation type="submission" date="2019-07" db="EMBL/GenBank/DDBJ databases">
        <title>Genomics analysis of Aphanomyces spp. identifies a new class of oomycete effector associated with host adaptation.</title>
        <authorList>
            <person name="Gaulin E."/>
        </authorList>
    </citation>
    <scope>NUCLEOTIDE SEQUENCE [LARGE SCALE GENOMIC DNA]</scope>
    <source>
        <strain evidence="14 15">ATCC 201684</strain>
    </source>
</reference>
<feature type="transmembrane region" description="Helical" evidence="11">
    <location>
        <begin position="280"/>
        <end position="301"/>
    </location>
</feature>
<evidence type="ECO:0000256" key="7">
    <source>
        <dbReference type="ARBA" id="ARBA00022989"/>
    </source>
</evidence>
<dbReference type="SUPFAM" id="SSF90123">
    <property type="entry name" value="ABC transporter transmembrane region"/>
    <property type="match status" value="2"/>
</dbReference>
<feature type="transmembrane region" description="Helical" evidence="11">
    <location>
        <begin position="50"/>
        <end position="68"/>
    </location>
</feature>
<evidence type="ECO:0000256" key="4">
    <source>
        <dbReference type="ARBA" id="ARBA00022737"/>
    </source>
</evidence>
<feature type="transmembrane region" description="Helical" evidence="11">
    <location>
        <begin position="874"/>
        <end position="896"/>
    </location>
</feature>
<feature type="transmembrane region" description="Helical" evidence="11">
    <location>
        <begin position="80"/>
        <end position="100"/>
    </location>
</feature>
<keyword evidence="2" id="KW-0813">Transport</keyword>
<dbReference type="PANTHER" id="PTHR24223:SF399">
    <property type="entry name" value="ABC TRANSPORTER ATNG"/>
    <property type="match status" value="1"/>
</dbReference>
<comment type="subcellular location">
    <subcellularLocation>
        <location evidence="1">Membrane</location>
        <topology evidence="1">Multi-pass membrane protein</topology>
    </subcellularLocation>
</comment>
<evidence type="ECO:0000256" key="11">
    <source>
        <dbReference type="SAM" id="Phobius"/>
    </source>
</evidence>
<dbReference type="InterPro" id="IPR003439">
    <property type="entry name" value="ABC_transporter-like_ATP-bd"/>
</dbReference>
<keyword evidence="6" id="KW-0067">ATP-binding</keyword>
<dbReference type="Proteomes" id="UP000481153">
    <property type="component" value="Unassembled WGS sequence"/>
</dbReference>
<dbReference type="PROSITE" id="PS50893">
    <property type="entry name" value="ABC_TRANSPORTER_2"/>
    <property type="match status" value="2"/>
</dbReference>
<keyword evidence="9" id="KW-0325">Glycoprotein</keyword>
<evidence type="ECO:0000259" key="12">
    <source>
        <dbReference type="PROSITE" id="PS50893"/>
    </source>
</evidence>
<dbReference type="InterPro" id="IPR036640">
    <property type="entry name" value="ABC1_TM_sf"/>
</dbReference>
<dbReference type="GO" id="GO:0140359">
    <property type="term" value="F:ABC-type transporter activity"/>
    <property type="evidence" value="ECO:0007669"/>
    <property type="project" value="InterPro"/>
</dbReference>
<dbReference type="SMART" id="SM00382">
    <property type="entry name" value="AAA"/>
    <property type="match status" value="2"/>
</dbReference>
<dbReference type="CDD" id="cd18579">
    <property type="entry name" value="ABC_6TM_ABCC_D1"/>
    <property type="match status" value="1"/>
</dbReference>
<dbReference type="CDD" id="cd18580">
    <property type="entry name" value="ABC_6TM_ABCC_D2"/>
    <property type="match status" value="1"/>
</dbReference>
<evidence type="ECO:0000256" key="9">
    <source>
        <dbReference type="ARBA" id="ARBA00023180"/>
    </source>
</evidence>
<organism evidence="14 15">
    <name type="scientific">Aphanomyces euteiches</name>
    <dbReference type="NCBI Taxonomy" id="100861"/>
    <lineage>
        <taxon>Eukaryota</taxon>
        <taxon>Sar</taxon>
        <taxon>Stramenopiles</taxon>
        <taxon>Oomycota</taxon>
        <taxon>Saprolegniomycetes</taxon>
        <taxon>Saprolegniales</taxon>
        <taxon>Verrucalvaceae</taxon>
        <taxon>Aphanomyces</taxon>
    </lineage>
</organism>
<dbReference type="CDD" id="cd03250">
    <property type="entry name" value="ABCC_MRP_domain1"/>
    <property type="match status" value="1"/>
</dbReference>
<dbReference type="Gene3D" id="3.40.50.300">
    <property type="entry name" value="P-loop containing nucleotide triphosphate hydrolases"/>
    <property type="match status" value="2"/>
</dbReference>
<evidence type="ECO:0000259" key="13">
    <source>
        <dbReference type="PROSITE" id="PS50929"/>
    </source>
</evidence>
<dbReference type="InterPro" id="IPR044726">
    <property type="entry name" value="ABCC_6TM_D2"/>
</dbReference>
<dbReference type="Gene3D" id="1.20.1560.10">
    <property type="entry name" value="ABC transporter type 1, transmembrane domain"/>
    <property type="match status" value="2"/>
</dbReference>
<evidence type="ECO:0000313" key="15">
    <source>
        <dbReference type="Proteomes" id="UP000481153"/>
    </source>
</evidence>
<dbReference type="EMBL" id="VJMJ01000320">
    <property type="protein sequence ID" value="KAF0722858.1"/>
    <property type="molecule type" value="Genomic_DNA"/>
</dbReference>
<dbReference type="GO" id="GO:0016020">
    <property type="term" value="C:membrane"/>
    <property type="evidence" value="ECO:0007669"/>
    <property type="project" value="UniProtKB-SubCell"/>
</dbReference>
<dbReference type="FunFam" id="1.20.1560.10:FF:000013">
    <property type="entry name" value="ABC transporter C family member 2"/>
    <property type="match status" value="1"/>
</dbReference>
<keyword evidence="5" id="KW-0547">Nucleotide-binding</keyword>
<feature type="domain" description="ABC transporter" evidence="12">
    <location>
        <begin position="596"/>
        <end position="820"/>
    </location>
</feature>
<evidence type="ECO:0000256" key="3">
    <source>
        <dbReference type="ARBA" id="ARBA00022692"/>
    </source>
</evidence>
<protein>
    <recommendedName>
        <fullName evidence="16">ABC transporter domain-containing protein</fullName>
    </recommendedName>
</protein>
<feature type="transmembrane region" description="Helical" evidence="11">
    <location>
        <begin position="507"/>
        <end position="526"/>
    </location>
</feature>
<evidence type="ECO:0000256" key="5">
    <source>
        <dbReference type="ARBA" id="ARBA00022741"/>
    </source>
</evidence>
<feature type="transmembrane region" description="Helical" evidence="11">
    <location>
        <begin position="321"/>
        <end position="343"/>
    </location>
</feature>
<keyword evidence="8 11" id="KW-0472">Membrane</keyword>
<dbReference type="VEuPathDB" id="FungiDB:AeMF1_010632"/>
<evidence type="ECO:0000313" key="14">
    <source>
        <dbReference type="EMBL" id="KAF0722858.1"/>
    </source>
</evidence>
<feature type="compositionally biased region" description="Low complexity" evidence="10">
    <location>
        <begin position="816"/>
        <end position="841"/>
    </location>
</feature>
<comment type="caution">
    <text evidence="14">The sequence shown here is derived from an EMBL/GenBank/DDBJ whole genome shotgun (WGS) entry which is preliminary data.</text>
</comment>
<keyword evidence="4" id="KW-0677">Repeat</keyword>
<keyword evidence="7 11" id="KW-1133">Transmembrane helix</keyword>
<dbReference type="PROSITE" id="PS00211">
    <property type="entry name" value="ABC_TRANSPORTER_1"/>
    <property type="match status" value="2"/>
</dbReference>
<dbReference type="InterPro" id="IPR044746">
    <property type="entry name" value="ABCC_6TM_D1"/>
</dbReference>
<dbReference type="InterPro" id="IPR003593">
    <property type="entry name" value="AAA+_ATPase"/>
</dbReference>
<feature type="region of interest" description="Disordered" evidence="10">
    <location>
        <begin position="803"/>
        <end position="841"/>
    </location>
</feature>
<dbReference type="GO" id="GO:0005524">
    <property type="term" value="F:ATP binding"/>
    <property type="evidence" value="ECO:0007669"/>
    <property type="project" value="UniProtKB-KW"/>
</dbReference>
<gene>
    <name evidence="14" type="ORF">Ae201684_018089</name>
</gene>
<feature type="domain" description="ABC transporter" evidence="12">
    <location>
        <begin position="1194"/>
        <end position="1428"/>
    </location>
</feature>
<feature type="transmembrane region" description="Helical" evidence="11">
    <location>
        <begin position="999"/>
        <end position="1025"/>
    </location>
</feature>
<feature type="transmembrane region" description="Helical" evidence="11">
    <location>
        <begin position="112"/>
        <end position="132"/>
    </location>
</feature>